<dbReference type="PANTHER" id="PTHR43832">
    <property type="match status" value="1"/>
</dbReference>
<dbReference type="GO" id="GO:0032259">
    <property type="term" value="P:methylation"/>
    <property type="evidence" value="ECO:0007669"/>
    <property type="project" value="UniProtKB-KW"/>
</dbReference>
<comment type="caution">
    <text evidence="5">The sequence shown here is derived from an EMBL/GenBank/DDBJ whole genome shotgun (WGS) entry which is preliminary data.</text>
</comment>
<keyword evidence="6" id="KW-1185">Reference proteome</keyword>
<dbReference type="Proteomes" id="UP001177140">
    <property type="component" value="Unassembled WGS sequence"/>
</dbReference>
<dbReference type="AlphaFoldDB" id="A0AA41VSE3"/>
<dbReference type="SUPFAM" id="SSF53335">
    <property type="entry name" value="S-adenosyl-L-methionine-dependent methyltransferases"/>
    <property type="match status" value="1"/>
</dbReference>
<keyword evidence="4" id="KW-0949">S-adenosyl-L-methionine</keyword>
<dbReference type="Gene3D" id="3.40.50.150">
    <property type="entry name" value="Vaccinia Virus protein VP39"/>
    <property type="match status" value="1"/>
</dbReference>
<keyword evidence="3" id="KW-0808">Transferase</keyword>
<organism evidence="5 6">
    <name type="scientific">Papaver nudicaule</name>
    <name type="common">Iceland poppy</name>
    <dbReference type="NCBI Taxonomy" id="74823"/>
    <lineage>
        <taxon>Eukaryota</taxon>
        <taxon>Viridiplantae</taxon>
        <taxon>Streptophyta</taxon>
        <taxon>Embryophyta</taxon>
        <taxon>Tracheophyta</taxon>
        <taxon>Spermatophyta</taxon>
        <taxon>Magnoliopsida</taxon>
        <taxon>Ranunculales</taxon>
        <taxon>Papaveraceae</taxon>
        <taxon>Papaveroideae</taxon>
        <taxon>Papaver</taxon>
    </lineage>
</organism>
<evidence type="ECO:0000256" key="2">
    <source>
        <dbReference type="ARBA" id="ARBA00022603"/>
    </source>
</evidence>
<dbReference type="GO" id="GO:0008168">
    <property type="term" value="F:methyltransferase activity"/>
    <property type="evidence" value="ECO:0007669"/>
    <property type="project" value="UniProtKB-KW"/>
</dbReference>
<gene>
    <name evidence="5" type="ORF">MKW94_001364</name>
</gene>
<dbReference type="PANTHER" id="PTHR43832:SF1">
    <property type="entry name" value="S-ADENOSYL-L-METHIONINE-DEPENDENT METHYLTRANSFERASES SUPERFAMILY PROTEIN"/>
    <property type="match status" value="1"/>
</dbReference>
<dbReference type="Pfam" id="PF02353">
    <property type="entry name" value="CMAS"/>
    <property type="match status" value="1"/>
</dbReference>
<evidence type="ECO:0000256" key="3">
    <source>
        <dbReference type="ARBA" id="ARBA00022679"/>
    </source>
</evidence>
<comment type="similarity">
    <text evidence="1">Belongs to the CFA/CMAS family.</text>
</comment>
<dbReference type="EMBL" id="JAJJMA010283113">
    <property type="protein sequence ID" value="MCL7046582.1"/>
    <property type="molecule type" value="Genomic_DNA"/>
</dbReference>
<protein>
    <recommendedName>
        <fullName evidence="7">Mycolic acid cyclopropane synthase</fullName>
    </recommendedName>
</protein>
<sequence>MDPQDQQGENKSTGEKILERLLKGEIGDEELKKLISLQFEKILKWGYKPTLQEQLTSNLDFIKSLKEMEMSGDVEAMNSETYELPTAFFETVLGSTLKQSPCYFKDESMTLDEAEIAAVELNCERAEIKDGQTILDIGCGQGGLVLHIAQKYKNCHVTGMTNSIAQRNYILLQIEKLELSNVEVILADVTKFEFETEKQFDRILVIEAIEHMKNIQLFMKKISKWMKDENGFLFVEHMCHKTFNHHFEAHGEDDWYTSFVLPKGSVTLLSASALLYFQDDVSVVDHWVLNGMHMARSNEEWTKKFDRNLEVAKEVLKPGLGSEEAVNQVITNIRTFFIGSVVQFSLNNGEEWMVSHVLFKKK</sequence>
<evidence type="ECO:0000256" key="1">
    <source>
        <dbReference type="ARBA" id="ARBA00010815"/>
    </source>
</evidence>
<keyword evidence="2" id="KW-0489">Methyltransferase</keyword>
<evidence type="ECO:0000256" key="4">
    <source>
        <dbReference type="ARBA" id="ARBA00022691"/>
    </source>
</evidence>
<dbReference type="FunFam" id="3.40.50.150:FF:000554">
    <property type="entry name" value="Cation-transporting ATPase"/>
    <property type="match status" value="1"/>
</dbReference>
<evidence type="ECO:0008006" key="7">
    <source>
        <dbReference type="Google" id="ProtNLM"/>
    </source>
</evidence>
<dbReference type="CDD" id="cd02440">
    <property type="entry name" value="AdoMet_MTases"/>
    <property type="match status" value="1"/>
</dbReference>
<name>A0AA41VSE3_PAPNU</name>
<reference evidence="5" key="1">
    <citation type="submission" date="2022-03" db="EMBL/GenBank/DDBJ databases">
        <title>A functionally conserved STORR gene fusion in Papaver species that diverged 16.8 million years ago.</title>
        <authorList>
            <person name="Catania T."/>
        </authorList>
    </citation>
    <scope>NUCLEOTIDE SEQUENCE</scope>
    <source>
        <strain evidence="5">S-191538</strain>
    </source>
</reference>
<evidence type="ECO:0000313" key="6">
    <source>
        <dbReference type="Proteomes" id="UP001177140"/>
    </source>
</evidence>
<accession>A0AA41VSE3</accession>
<proteinExistence type="inferred from homology"/>
<evidence type="ECO:0000313" key="5">
    <source>
        <dbReference type="EMBL" id="MCL7046582.1"/>
    </source>
</evidence>
<dbReference type="InterPro" id="IPR029063">
    <property type="entry name" value="SAM-dependent_MTases_sf"/>
</dbReference>